<dbReference type="Proteomes" id="UP000242715">
    <property type="component" value="Unassembled WGS sequence"/>
</dbReference>
<dbReference type="InterPro" id="IPR053151">
    <property type="entry name" value="RNase_H-like"/>
</dbReference>
<dbReference type="Gene3D" id="3.60.10.10">
    <property type="entry name" value="Endonuclease/exonuclease/phosphatase"/>
    <property type="match status" value="1"/>
</dbReference>
<dbReference type="SUPFAM" id="SSF53098">
    <property type="entry name" value="Ribonuclease H-like"/>
    <property type="match status" value="1"/>
</dbReference>
<dbReference type="PANTHER" id="PTHR47723">
    <property type="entry name" value="OS05G0353850 PROTEIN"/>
    <property type="match status" value="1"/>
</dbReference>
<dbReference type="InterPro" id="IPR012337">
    <property type="entry name" value="RNaseH-like_sf"/>
</dbReference>
<dbReference type="AlphaFoldDB" id="A0A2Z6NJ74"/>
<dbReference type="PANTHER" id="PTHR47723:SF19">
    <property type="entry name" value="POLYNUCLEOTIDYL TRANSFERASE, RIBONUCLEASE H-LIKE SUPERFAMILY PROTEIN"/>
    <property type="match status" value="1"/>
</dbReference>
<dbReference type="CDD" id="cd01650">
    <property type="entry name" value="RT_nLTR_like"/>
    <property type="match status" value="1"/>
</dbReference>
<name>A0A2Z6NJ74_TRISU</name>
<evidence type="ECO:0000313" key="4">
    <source>
        <dbReference type="Proteomes" id="UP000242715"/>
    </source>
</evidence>
<accession>A0A2Z6NJ74</accession>
<reference evidence="4" key="1">
    <citation type="journal article" date="2017" name="Front. Plant Sci.">
        <title>Climate Clever Clovers: New Paradigm to Reduce the Environmental Footprint of Ruminants by Breeding Low Methanogenic Forages Utilizing Haplotype Variation.</title>
        <authorList>
            <person name="Kaur P."/>
            <person name="Appels R."/>
            <person name="Bayer P.E."/>
            <person name="Keeble-Gagnere G."/>
            <person name="Wang J."/>
            <person name="Hirakawa H."/>
            <person name="Shirasawa K."/>
            <person name="Vercoe P."/>
            <person name="Stefanova K."/>
            <person name="Durmic Z."/>
            <person name="Nichols P."/>
            <person name="Revell C."/>
            <person name="Isobe S.N."/>
            <person name="Edwards D."/>
            <person name="Erskine W."/>
        </authorList>
    </citation>
    <scope>NUCLEOTIDE SEQUENCE [LARGE SCALE GENOMIC DNA]</scope>
    <source>
        <strain evidence="4">cv. Daliak</strain>
    </source>
</reference>
<evidence type="ECO:0000256" key="1">
    <source>
        <dbReference type="SAM" id="MobiDB-lite"/>
    </source>
</evidence>
<keyword evidence="4" id="KW-1185">Reference proteome</keyword>
<dbReference type="CDD" id="cd06222">
    <property type="entry name" value="RNase_H_like"/>
    <property type="match status" value="1"/>
</dbReference>
<dbReference type="InterPro" id="IPR002156">
    <property type="entry name" value="RNaseH_domain"/>
</dbReference>
<dbReference type="InterPro" id="IPR044730">
    <property type="entry name" value="RNase_H-like_dom_plant"/>
</dbReference>
<gene>
    <name evidence="3" type="ORF">TSUD_399190</name>
</gene>
<proteinExistence type="predicted"/>
<dbReference type="Gene3D" id="3.30.420.10">
    <property type="entry name" value="Ribonuclease H-like superfamily/Ribonuclease H"/>
    <property type="match status" value="1"/>
</dbReference>
<dbReference type="GO" id="GO:0003676">
    <property type="term" value="F:nucleic acid binding"/>
    <property type="evidence" value="ECO:0007669"/>
    <property type="project" value="InterPro"/>
</dbReference>
<organism evidence="3 4">
    <name type="scientific">Trifolium subterraneum</name>
    <name type="common">Subterranean clover</name>
    <dbReference type="NCBI Taxonomy" id="3900"/>
    <lineage>
        <taxon>Eukaryota</taxon>
        <taxon>Viridiplantae</taxon>
        <taxon>Streptophyta</taxon>
        <taxon>Embryophyta</taxon>
        <taxon>Tracheophyta</taxon>
        <taxon>Spermatophyta</taxon>
        <taxon>Magnoliopsida</taxon>
        <taxon>eudicotyledons</taxon>
        <taxon>Gunneridae</taxon>
        <taxon>Pentapetalae</taxon>
        <taxon>rosids</taxon>
        <taxon>fabids</taxon>
        <taxon>Fabales</taxon>
        <taxon>Fabaceae</taxon>
        <taxon>Papilionoideae</taxon>
        <taxon>50 kb inversion clade</taxon>
        <taxon>NPAAA clade</taxon>
        <taxon>Hologalegina</taxon>
        <taxon>IRL clade</taxon>
        <taxon>Trifolieae</taxon>
        <taxon>Trifolium</taxon>
    </lineage>
</organism>
<protein>
    <recommendedName>
        <fullName evidence="2">RNase H type-1 domain-containing protein</fullName>
    </recommendedName>
</protein>
<dbReference type="InterPro" id="IPR036691">
    <property type="entry name" value="Endo/exonu/phosph_ase_sf"/>
</dbReference>
<dbReference type="Pfam" id="PF00078">
    <property type="entry name" value="RVT_1"/>
    <property type="match status" value="1"/>
</dbReference>
<sequence length="1071" mass="121884">MTHKPVLLVIVETRCEPSKLCRTFKLLGYDGFLATEVNGYAGGDFNDITCAADKRGGAQVSSRRCKNFKDRINACHLLDLGSIGPKYTWRGPIYQNGPRIYEKLDRALSNDVWRMEFPDAYVKVLTRVDFSDHHPILIVPFEVPRFKVPRQFKFESAWIIEDSYFDMLHKTWNHNDIMEKNLFHLQDLIKTWKEATIDQVIYKKKEIMARLNGIQRSLHRGSNGGAFTRLEKKLQDELRVIVNKEELMWFQRSRAKWLTDGDRDTRYYHIKTISRRRKNNIVMLKDEQGQWVEDIQQLQSLVNDFYKQLFALNNRCNWSQTSITFPHLDAEVIRNLAGPVQDQEIKYAMFSMSPWKAPGPDGFPAGFYQKSWGTVGNNVCDYVRRVWNNPSEIAAVNKTDICLIPKVDHPDRVSQFRPISLCNSIYKVISKVVVERLKGHMSNLVSPFQTGFVPGRNIHENIIVAKEMVHNMNRMKGKKGFFAIKVDLSKSYDKLSWEFIWRILTEIKLPNCLLNVIMHSVTSVETNVKWNGARADYFRPQRAWTTAWLEPGLCLNDQNLAIPADWINAKVGDLVTDNGDWNWQVLRNLMPSEILHKFAASLPPNDAYDKDEFIVVGADASNFSVAAMYCILCNHDSSPMDAAWIKIWKLGDASLVECGSAGGSRWVAIVFGNGEIKRCIAMIFSGLSGLFIIFHRQFMSVVKLNTDGACKDDRTAGCGGIIRNSDGRWIGGFAKSLGKWKCNSYVAELWGVLEGLKYARRLGYQAIDLNVDSLAVKQVLTSGSSNNLLGQNLVKNIRRLLELNWKVTVEHSYRKANTCADALANIGCSLDYNIIFYDNPPTQLRHLLEADALRITTPRLILLRMPIPDAALDPGVAVYIIRKLPILTQLLIQNLLVLEDSSCPTPTTGNTAAATQQKKHKTPPTSTRPQRRHDHRVPDADDEEDNSERSDSKALPRFILFLTCTDYGVCIIQFAQLPSSSSGEERITKWCSIRCRRTHNEFGLTMRKTLVGGDGEGFGEMKMEAECFGKKRWRSKLFGGANVPQGSASPPAARRRFFRRRLFVKLQVAFA</sequence>
<feature type="domain" description="RNase H type-1" evidence="2">
    <location>
        <begin position="698"/>
        <end position="829"/>
    </location>
</feature>
<dbReference type="EMBL" id="DF973996">
    <property type="protein sequence ID" value="GAU43826.1"/>
    <property type="molecule type" value="Genomic_DNA"/>
</dbReference>
<dbReference type="PROSITE" id="PS50879">
    <property type="entry name" value="RNASE_H_1"/>
    <property type="match status" value="1"/>
</dbReference>
<dbReference type="InterPro" id="IPR036397">
    <property type="entry name" value="RNaseH_sf"/>
</dbReference>
<feature type="compositionally biased region" description="Low complexity" evidence="1">
    <location>
        <begin position="906"/>
        <end position="915"/>
    </location>
</feature>
<evidence type="ECO:0000259" key="2">
    <source>
        <dbReference type="PROSITE" id="PS50879"/>
    </source>
</evidence>
<dbReference type="GO" id="GO:0004523">
    <property type="term" value="F:RNA-DNA hybrid ribonuclease activity"/>
    <property type="evidence" value="ECO:0007669"/>
    <property type="project" value="InterPro"/>
</dbReference>
<dbReference type="OrthoDB" id="965185at2759"/>
<feature type="region of interest" description="Disordered" evidence="1">
    <location>
        <begin position="906"/>
        <end position="950"/>
    </location>
</feature>
<dbReference type="InterPro" id="IPR000477">
    <property type="entry name" value="RT_dom"/>
</dbReference>
<dbReference type="SUPFAM" id="SSF56219">
    <property type="entry name" value="DNase I-like"/>
    <property type="match status" value="1"/>
</dbReference>
<dbReference type="Pfam" id="PF13456">
    <property type="entry name" value="RVT_3"/>
    <property type="match status" value="1"/>
</dbReference>
<evidence type="ECO:0000313" key="3">
    <source>
        <dbReference type="EMBL" id="GAU43826.1"/>
    </source>
</evidence>